<protein>
    <submittedName>
        <fullName evidence="7">ABC-2 type transport system ATP-binding protein</fullName>
    </submittedName>
</protein>
<dbReference type="PROSITE" id="PS00211">
    <property type="entry name" value="ABC_TRANSPORTER_1"/>
    <property type="match status" value="1"/>
</dbReference>
<evidence type="ECO:0000313" key="8">
    <source>
        <dbReference type="Proteomes" id="UP000184048"/>
    </source>
</evidence>
<dbReference type="STRING" id="1121884.SAMN02745131_03638"/>
<dbReference type="GO" id="GO:0016887">
    <property type="term" value="F:ATP hydrolysis activity"/>
    <property type="evidence" value="ECO:0007669"/>
    <property type="project" value="InterPro"/>
</dbReference>
<dbReference type="PANTHER" id="PTHR42711">
    <property type="entry name" value="ABC TRANSPORTER ATP-BINDING PROTEIN"/>
    <property type="match status" value="1"/>
</dbReference>
<sequence>MALLELHNLKKYYATQKAVDDISFSVEPGTIFGLLGPNGAGKTTLLRMITGILYPDSGSILFKGEPFDAMKDVEQIGYMPEERGLYKKMKIGEHALYLAQLKGLEKNEALRLIKEWFIKLEMQSWWNKKVEDLSKGMSQKLQFVTTVLHDPKLIILDEPFSGLDPVNSNIIKEEIFKLAKRGATIIFSTHRMEQVEEICDQIVLVNKGQKILDGSVKEVKQQFKQNLFKIGLDSNTSLENSNVFEVIKENEDHSLIVKIQQGYTPNDVLLHYINQNIPIHSFQEILPSLNEIFIQLVEGTPAARQFQHIPA</sequence>
<dbReference type="PROSITE" id="PS50893">
    <property type="entry name" value="ABC_TRANSPORTER_2"/>
    <property type="match status" value="1"/>
</dbReference>
<name>A0A1M5EVG6_9BACT</name>
<gene>
    <name evidence="7" type="ORF">SAMN02745131_03638</name>
</gene>
<dbReference type="InterPro" id="IPR003593">
    <property type="entry name" value="AAA+_ATPase"/>
</dbReference>
<evidence type="ECO:0000256" key="5">
    <source>
        <dbReference type="ARBA" id="ARBA00022840"/>
    </source>
</evidence>
<feature type="domain" description="ABC transporter" evidence="6">
    <location>
        <begin position="4"/>
        <end position="232"/>
    </location>
</feature>
<proteinExistence type="inferred from homology"/>
<accession>A0A1M5EVG6</accession>
<dbReference type="SUPFAM" id="SSF52540">
    <property type="entry name" value="P-loop containing nucleoside triphosphate hydrolases"/>
    <property type="match status" value="1"/>
</dbReference>
<keyword evidence="5 7" id="KW-0067">ATP-binding</keyword>
<dbReference type="InterPro" id="IPR003439">
    <property type="entry name" value="ABC_transporter-like_ATP-bd"/>
</dbReference>
<evidence type="ECO:0000256" key="4">
    <source>
        <dbReference type="ARBA" id="ARBA00022741"/>
    </source>
</evidence>
<dbReference type="SMART" id="SM00382">
    <property type="entry name" value="AAA"/>
    <property type="match status" value="1"/>
</dbReference>
<dbReference type="AlphaFoldDB" id="A0A1M5EVG6"/>
<dbReference type="InterPro" id="IPR050763">
    <property type="entry name" value="ABC_transporter_ATP-binding"/>
</dbReference>
<dbReference type="InterPro" id="IPR027417">
    <property type="entry name" value="P-loop_NTPase"/>
</dbReference>
<dbReference type="InterPro" id="IPR017871">
    <property type="entry name" value="ABC_transporter-like_CS"/>
</dbReference>
<keyword evidence="4" id="KW-0547">Nucleotide-binding</keyword>
<dbReference type="Proteomes" id="UP000184048">
    <property type="component" value="Unassembled WGS sequence"/>
</dbReference>
<dbReference type="InterPro" id="IPR025302">
    <property type="entry name" value="DrrA1/2-like_C"/>
</dbReference>
<evidence type="ECO:0000259" key="6">
    <source>
        <dbReference type="PROSITE" id="PS50893"/>
    </source>
</evidence>
<dbReference type="OrthoDB" id="9785229at2"/>
<reference evidence="7 8" key="1">
    <citation type="submission" date="2016-11" db="EMBL/GenBank/DDBJ databases">
        <authorList>
            <person name="Jaros S."/>
            <person name="Januszkiewicz K."/>
            <person name="Wedrychowicz H."/>
        </authorList>
    </citation>
    <scope>NUCLEOTIDE SEQUENCE [LARGE SCALE GENOMIC DNA]</scope>
    <source>
        <strain evidence="7 8">DSM 18119</strain>
    </source>
</reference>
<evidence type="ECO:0000256" key="3">
    <source>
        <dbReference type="ARBA" id="ARBA00022458"/>
    </source>
</evidence>
<dbReference type="Pfam" id="PF00005">
    <property type="entry name" value="ABC_tran"/>
    <property type="match status" value="1"/>
</dbReference>
<dbReference type="Pfam" id="PF13732">
    <property type="entry name" value="DrrA1-3_C"/>
    <property type="match status" value="1"/>
</dbReference>
<evidence type="ECO:0000256" key="2">
    <source>
        <dbReference type="ARBA" id="ARBA00022448"/>
    </source>
</evidence>
<dbReference type="GO" id="GO:0005524">
    <property type="term" value="F:ATP binding"/>
    <property type="evidence" value="ECO:0007669"/>
    <property type="project" value="UniProtKB-KW"/>
</dbReference>
<keyword evidence="2" id="KW-0813">Transport</keyword>
<evidence type="ECO:0000256" key="1">
    <source>
        <dbReference type="ARBA" id="ARBA00005417"/>
    </source>
</evidence>
<dbReference type="EMBL" id="FQUU01000020">
    <property type="protein sequence ID" value="SHF83197.1"/>
    <property type="molecule type" value="Genomic_DNA"/>
</dbReference>
<dbReference type="Gene3D" id="3.40.50.300">
    <property type="entry name" value="P-loop containing nucleotide triphosphate hydrolases"/>
    <property type="match status" value="1"/>
</dbReference>
<dbReference type="RefSeq" id="WP_072836763.1">
    <property type="nucleotide sequence ID" value="NZ_FQUU01000020.1"/>
</dbReference>
<keyword evidence="8" id="KW-1185">Reference proteome</keyword>
<keyword evidence="3" id="KW-0536">Nodulation</keyword>
<organism evidence="7 8">
    <name type="scientific">Flavisolibacter ginsengisoli DSM 18119</name>
    <dbReference type="NCBI Taxonomy" id="1121884"/>
    <lineage>
        <taxon>Bacteria</taxon>
        <taxon>Pseudomonadati</taxon>
        <taxon>Bacteroidota</taxon>
        <taxon>Chitinophagia</taxon>
        <taxon>Chitinophagales</taxon>
        <taxon>Chitinophagaceae</taxon>
        <taxon>Flavisolibacter</taxon>
    </lineage>
</organism>
<evidence type="ECO:0000313" key="7">
    <source>
        <dbReference type="EMBL" id="SHF83197.1"/>
    </source>
</evidence>
<dbReference type="PANTHER" id="PTHR42711:SF5">
    <property type="entry name" value="ABC TRANSPORTER ATP-BINDING PROTEIN NATA"/>
    <property type="match status" value="1"/>
</dbReference>
<comment type="similarity">
    <text evidence="1">Belongs to the ABC transporter superfamily.</text>
</comment>